<evidence type="ECO:0000313" key="4">
    <source>
        <dbReference type="Proteomes" id="UP001566132"/>
    </source>
</evidence>
<reference evidence="3 4" key="1">
    <citation type="submission" date="2024-05" db="EMBL/GenBank/DDBJ databases">
        <title>Genetic variation in Jamaican populations of the coffee berry borer (Hypothenemus hampei).</title>
        <authorList>
            <person name="Errbii M."/>
            <person name="Myrie A."/>
        </authorList>
    </citation>
    <scope>NUCLEOTIDE SEQUENCE [LARGE SCALE GENOMIC DNA]</scope>
    <source>
        <strain evidence="3">JA-Hopewell-2020-01-JO</strain>
        <tissue evidence="3">Whole body</tissue>
    </source>
</reference>
<evidence type="ECO:0000256" key="2">
    <source>
        <dbReference type="SAM" id="Phobius"/>
    </source>
</evidence>
<dbReference type="EMBL" id="JBDJPC010000009">
    <property type="protein sequence ID" value="KAL1492198.1"/>
    <property type="molecule type" value="Genomic_DNA"/>
</dbReference>
<protein>
    <submittedName>
        <fullName evidence="3">Uncharacterized protein</fullName>
    </submittedName>
</protein>
<feature type="region of interest" description="Disordered" evidence="1">
    <location>
        <begin position="24"/>
        <end position="65"/>
    </location>
</feature>
<sequence length="190" mass="21901">MAESLKRKNNELKRMQRKLAKYSKKVKLLEETSNSSDGKEQVRQNQNDDASQGDDVFAVEDGKEETDQTKFVEVPDLDDEILVVLEAGPTNNQHEPFEIRSELRKRWTNRLVNGLNEKEEEDLSGKYMKADFLIMQKLDTEVKVALQNSAYKRDNFFVNYQDSLGVALMALGTGLIKILNGWFIRCSSRY</sequence>
<name>A0ABD1EC22_HYPHA</name>
<feature type="transmembrane region" description="Helical" evidence="2">
    <location>
        <begin position="164"/>
        <end position="184"/>
    </location>
</feature>
<accession>A0ABD1EC22</accession>
<dbReference type="Proteomes" id="UP001566132">
    <property type="component" value="Unassembled WGS sequence"/>
</dbReference>
<keyword evidence="2" id="KW-0812">Transmembrane</keyword>
<comment type="caution">
    <text evidence="3">The sequence shown here is derived from an EMBL/GenBank/DDBJ whole genome shotgun (WGS) entry which is preliminary data.</text>
</comment>
<keyword evidence="4" id="KW-1185">Reference proteome</keyword>
<dbReference type="AlphaFoldDB" id="A0ABD1EC22"/>
<keyword evidence="2" id="KW-1133">Transmembrane helix</keyword>
<evidence type="ECO:0000256" key="1">
    <source>
        <dbReference type="SAM" id="MobiDB-lite"/>
    </source>
</evidence>
<keyword evidence="2" id="KW-0472">Membrane</keyword>
<evidence type="ECO:0000313" key="3">
    <source>
        <dbReference type="EMBL" id="KAL1492198.1"/>
    </source>
</evidence>
<proteinExistence type="predicted"/>
<gene>
    <name evidence="3" type="ORF">ABEB36_012681</name>
</gene>
<organism evidence="3 4">
    <name type="scientific">Hypothenemus hampei</name>
    <name type="common">Coffee berry borer</name>
    <dbReference type="NCBI Taxonomy" id="57062"/>
    <lineage>
        <taxon>Eukaryota</taxon>
        <taxon>Metazoa</taxon>
        <taxon>Ecdysozoa</taxon>
        <taxon>Arthropoda</taxon>
        <taxon>Hexapoda</taxon>
        <taxon>Insecta</taxon>
        <taxon>Pterygota</taxon>
        <taxon>Neoptera</taxon>
        <taxon>Endopterygota</taxon>
        <taxon>Coleoptera</taxon>
        <taxon>Polyphaga</taxon>
        <taxon>Cucujiformia</taxon>
        <taxon>Curculionidae</taxon>
        <taxon>Scolytinae</taxon>
        <taxon>Hypothenemus</taxon>
    </lineage>
</organism>